<comment type="caution">
    <text evidence="3">The sequence shown here is derived from an EMBL/GenBank/DDBJ whole genome shotgun (WGS) entry which is preliminary data.</text>
</comment>
<dbReference type="Pfam" id="PF11412">
    <property type="entry name" value="DsbD_N"/>
    <property type="match status" value="1"/>
</dbReference>
<gene>
    <name evidence="3" type="ORF">CRD36_16890</name>
</gene>
<feature type="signal peptide" evidence="1">
    <location>
        <begin position="1"/>
        <end position="28"/>
    </location>
</feature>
<keyword evidence="4" id="KW-1185">Reference proteome</keyword>
<name>A0A2G4YLP6_9PROT</name>
<feature type="domain" description="Thiol:disulfide interchange protein DsbD N-terminal" evidence="2">
    <location>
        <begin position="55"/>
        <end position="157"/>
    </location>
</feature>
<dbReference type="InParanoid" id="A0A2G4YLP6"/>
<dbReference type="InterPro" id="IPR028250">
    <property type="entry name" value="DsbDN"/>
</dbReference>
<evidence type="ECO:0000259" key="2">
    <source>
        <dbReference type="Pfam" id="PF11412"/>
    </source>
</evidence>
<evidence type="ECO:0000313" key="3">
    <source>
        <dbReference type="EMBL" id="PHZ83249.1"/>
    </source>
</evidence>
<dbReference type="AlphaFoldDB" id="A0A2G4YLP6"/>
<evidence type="ECO:0000256" key="1">
    <source>
        <dbReference type="SAM" id="SignalP"/>
    </source>
</evidence>
<reference evidence="3 4" key="1">
    <citation type="submission" date="2017-10" db="EMBL/GenBank/DDBJ databases">
        <title>Frigbacter circumglobatus gen. nov. sp. nov., isolated from sediment cultured in situ.</title>
        <authorList>
            <person name="Zhao Z."/>
        </authorList>
    </citation>
    <scope>NUCLEOTIDE SEQUENCE [LARGE SCALE GENOMIC DNA]</scope>
    <source>
        <strain evidence="3 4">ZYL</strain>
    </source>
</reference>
<organism evidence="3 4">
    <name type="scientific">Paremcibacter congregatus</name>
    <dbReference type="NCBI Taxonomy" id="2043170"/>
    <lineage>
        <taxon>Bacteria</taxon>
        <taxon>Pseudomonadati</taxon>
        <taxon>Pseudomonadota</taxon>
        <taxon>Alphaproteobacteria</taxon>
        <taxon>Emcibacterales</taxon>
        <taxon>Emcibacteraceae</taxon>
        <taxon>Paremcibacter</taxon>
    </lineage>
</organism>
<feature type="chain" id="PRO_5013875426" description="Thiol:disulfide interchange protein DsbD N-terminal domain-containing protein" evidence="1">
    <location>
        <begin position="29"/>
        <end position="275"/>
    </location>
</feature>
<dbReference type="EMBL" id="PDEM01000033">
    <property type="protein sequence ID" value="PHZ83249.1"/>
    <property type="molecule type" value="Genomic_DNA"/>
</dbReference>
<dbReference type="Proteomes" id="UP000229730">
    <property type="component" value="Unassembled WGS sequence"/>
</dbReference>
<protein>
    <recommendedName>
        <fullName evidence="2">Thiol:disulfide interchange protein DsbD N-terminal domain-containing protein</fullName>
    </recommendedName>
</protein>
<sequence length="275" mass="30679">MILMQKKRIYTVALSLILMLVVSGPVLAEGGTSRWVIDQYTKSRLFVGGYDEATKTLKIGWQVSLKEGWKTYWRSPGEAGLPPRWGWGDAENVDRISVKWPTPHRLHIFDMETLIYNQEVILPIDVTVGDASEPVSLDLDLEYMICAEICVPQEGTYRLDIGAPQDLKISFFQQAQLQRYQDMVPIKRSASGVVVTVREGAKKHLDIRLPDDFTAVKDIIVEGPDGAMFGRMDSDGVRLFSVPYMARQSLAGADLILTILSQDGPSHEVAVTAQP</sequence>
<evidence type="ECO:0000313" key="4">
    <source>
        <dbReference type="Proteomes" id="UP000229730"/>
    </source>
</evidence>
<keyword evidence="1" id="KW-0732">Signal</keyword>
<accession>A0A2G4YLP6</accession>
<proteinExistence type="predicted"/>
<dbReference type="OrthoDB" id="9811036at2"/>